<feature type="region of interest" description="Disordered" evidence="1">
    <location>
        <begin position="127"/>
        <end position="164"/>
    </location>
</feature>
<evidence type="ECO:0000313" key="3">
    <source>
        <dbReference type="Proteomes" id="UP000472710"/>
    </source>
</evidence>
<accession>A0ABQ1CIE2</accession>
<dbReference type="EMBL" id="BLLN01000002">
    <property type="protein sequence ID" value="GFH70075.1"/>
    <property type="molecule type" value="Genomic_DNA"/>
</dbReference>
<gene>
    <name evidence="2" type="ORF">Sdia_08430</name>
</gene>
<sequence>MEPGPARLSPGRLSPGRLSPGRPGQLRATDVHPSGELSLSVTDGKLNDMPDNTFRAAGSALPTPYSPSPCPSPRSPSSSSPSLASASASGGSGPSAQAPDPPTALFTAEWPLIRALDWNGVAALLPSGAVTDRPVSAETSPTATPTGRSTPGTLRAGPSTDRTR</sequence>
<reference evidence="2 3" key="1">
    <citation type="submission" date="2020-02" db="EMBL/GenBank/DDBJ databases">
        <title>Whole genome shotgun sequence of Streptomyces diastaticus subsp. diastaticus NBRC 13412.</title>
        <authorList>
            <person name="Ichikawa N."/>
            <person name="Komaki H."/>
            <person name="Tamura T."/>
        </authorList>
    </citation>
    <scope>NUCLEOTIDE SEQUENCE [LARGE SCALE GENOMIC DNA]</scope>
    <source>
        <strain evidence="2 3">NBRC 13412</strain>
    </source>
</reference>
<protein>
    <submittedName>
        <fullName evidence="2">Uncharacterized protein</fullName>
    </submittedName>
</protein>
<feature type="region of interest" description="Disordered" evidence="1">
    <location>
        <begin position="1"/>
        <end position="103"/>
    </location>
</feature>
<feature type="compositionally biased region" description="Pro residues" evidence="1">
    <location>
        <begin position="64"/>
        <end position="74"/>
    </location>
</feature>
<feature type="compositionally biased region" description="Polar residues" evidence="1">
    <location>
        <begin position="137"/>
        <end position="152"/>
    </location>
</feature>
<name>A0ABQ1CIE2_STRDI</name>
<organism evidence="2 3">
    <name type="scientific">Streptomyces diastaticus subsp. diastaticus</name>
    <dbReference type="NCBI Taxonomy" id="68040"/>
    <lineage>
        <taxon>Bacteria</taxon>
        <taxon>Bacillati</taxon>
        <taxon>Actinomycetota</taxon>
        <taxon>Actinomycetes</taxon>
        <taxon>Kitasatosporales</taxon>
        <taxon>Streptomycetaceae</taxon>
        <taxon>Streptomyces</taxon>
        <taxon>Streptomyces diastaticus group</taxon>
    </lineage>
</organism>
<feature type="compositionally biased region" description="Low complexity" evidence="1">
    <location>
        <begin position="75"/>
        <end position="98"/>
    </location>
</feature>
<evidence type="ECO:0000256" key="1">
    <source>
        <dbReference type="SAM" id="MobiDB-lite"/>
    </source>
</evidence>
<dbReference type="Proteomes" id="UP000472710">
    <property type="component" value="Unassembled WGS sequence"/>
</dbReference>
<keyword evidence="3" id="KW-1185">Reference proteome</keyword>
<evidence type="ECO:0000313" key="2">
    <source>
        <dbReference type="EMBL" id="GFH70075.1"/>
    </source>
</evidence>
<proteinExistence type="predicted"/>
<comment type="caution">
    <text evidence="2">The sequence shown here is derived from an EMBL/GenBank/DDBJ whole genome shotgun (WGS) entry which is preliminary data.</text>
</comment>